<evidence type="ECO:0000313" key="1">
    <source>
        <dbReference type="EMBL" id="MED6161538.1"/>
    </source>
</evidence>
<name>A0ABU6UPJ3_9FABA</name>
<organism evidence="1 2">
    <name type="scientific">Stylosanthes scabra</name>
    <dbReference type="NCBI Taxonomy" id="79078"/>
    <lineage>
        <taxon>Eukaryota</taxon>
        <taxon>Viridiplantae</taxon>
        <taxon>Streptophyta</taxon>
        <taxon>Embryophyta</taxon>
        <taxon>Tracheophyta</taxon>
        <taxon>Spermatophyta</taxon>
        <taxon>Magnoliopsida</taxon>
        <taxon>eudicotyledons</taxon>
        <taxon>Gunneridae</taxon>
        <taxon>Pentapetalae</taxon>
        <taxon>rosids</taxon>
        <taxon>fabids</taxon>
        <taxon>Fabales</taxon>
        <taxon>Fabaceae</taxon>
        <taxon>Papilionoideae</taxon>
        <taxon>50 kb inversion clade</taxon>
        <taxon>dalbergioids sensu lato</taxon>
        <taxon>Dalbergieae</taxon>
        <taxon>Pterocarpus clade</taxon>
        <taxon>Stylosanthes</taxon>
    </lineage>
</organism>
<accession>A0ABU6UPJ3</accession>
<dbReference type="EMBL" id="JASCZI010121391">
    <property type="protein sequence ID" value="MED6161538.1"/>
    <property type="molecule type" value="Genomic_DNA"/>
</dbReference>
<protein>
    <recommendedName>
        <fullName evidence="3">Transmembrane protein</fullName>
    </recommendedName>
</protein>
<proteinExistence type="predicted"/>
<sequence length="142" mass="16834">MGWYLRIKEGKWTGRWDKNKQRTKKSISPVVELGMDYFGGGVLNGVGHYESGKKGNFRICTPGNTKECFESWMEVRVVKEMRSIWMVVLFAVTWCIWQVRNEIIFKNGVWDVEVLKGEIIRKSTTWNREWEERRNDRARGRA</sequence>
<comment type="caution">
    <text evidence="1">The sequence shown here is derived from an EMBL/GenBank/DDBJ whole genome shotgun (WGS) entry which is preliminary data.</text>
</comment>
<reference evidence="1 2" key="1">
    <citation type="journal article" date="2023" name="Plants (Basel)">
        <title>Bridging the Gap: Combining Genomics and Transcriptomics Approaches to Understand Stylosanthes scabra, an Orphan Legume from the Brazilian Caatinga.</title>
        <authorList>
            <person name="Ferreira-Neto J.R.C."/>
            <person name="da Silva M.D."/>
            <person name="Binneck E."/>
            <person name="de Melo N.F."/>
            <person name="da Silva R.H."/>
            <person name="de Melo A.L.T.M."/>
            <person name="Pandolfi V."/>
            <person name="Bustamante F.O."/>
            <person name="Brasileiro-Vidal A.C."/>
            <person name="Benko-Iseppon A.M."/>
        </authorList>
    </citation>
    <scope>NUCLEOTIDE SEQUENCE [LARGE SCALE GENOMIC DNA]</scope>
    <source>
        <tissue evidence="1">Leaves</tissue>
    </source>
</reference>
<dbReference type="Proteomes" id="UP001341840">
    <property type="component" value="Unassembled WGS sequence"/>
</dbReference>
<gene>
    <name evidence="1" type="ORF">PIB30_061669</name>
</gene>
<evidence type="ECO:0000313" key="2">
    <source>
        <dbReference type="Proteomes" id="UP001341840"/>
    </source>
</evidence>
<keyword evidence="2" id="KW-1185">Reference proteome</keyword>
<evidence type="ECO:0008006" key="3">
    <source>
        <dbReference type="Google" id="ProtNLM"/>
    </source>
</evidence>